<evidence type="ECO:0000256" key="4">
    <source>
        <dbReference type="ARBA" id="ARBA00023136"/>
    </source>
</evidence>
<dbReference type="InterPro" id="IPR027417">
    <property type="entry name" value="P-loop_NTPase"/>
</dbReference>
<proteinExistence type="predicted"/>
<dbReference type="Pfam" id="PF00005">
    <property type="entry name" value="ABC_tran"/>
    <property type="match status" value="1"/>
</dbReference>
<gene>
    <name evidence="8" type="ordered locus">Snas_2082</name>
</gene>
<dbReference type="PROSITE" id="PS50893">
    <property type="entry name" value="ABC_TRANSPORTER_2"/>
    <property type="match status" value="1"/>
</dbReference>
<dbReference type="SUPFAM" id="SSF52540">
    <property type="entry name" value="P-loop containing nucleoside triphosphate hydrolases"/>
    <property type="match status" value="1"/>
</dbReference>
<feature type="domain" description="ABC transmembrane type-1" evidence="7">
    <location>
        <begin position="36"/>
        <end position="317"/>
    </location>
</feature>
<dbReference type="InterPro" id="IPR011527">
    <property type="entry name" value="ABC1_TM_dom"/>
</dbReference>
<evidence type="ECO:0000256" key="5">
    <source>
        <dbReference type="SAM" id="Phobius"/>
    </source>
</evidence>
<feature type="transmembrane region" description="Helical" evidence="5">
    <location>
        <begin position="72"/>
        <end position="92"/>
    </location>
</feature>
<dbReference type="EMBL" id="CP001778">
    <property type="protein sequence ID" value="ADD41776.1"/>
    <property type="molecule type" value="Genomic_DNA"/>
</dbReference>
<evidence type="ECO:0000259" key="7">
    <source>
        <dbReference type="PROSITE" id="PS50929"/>
    </source>
</evidence>
<dbReference type="HOGENOM" id="CLU_000604_84_3_11"/>
<keyword evidence="9" id="KW-1185">Reference proteome</keyword>
<dbReference type="GO" id="GO:0015421">
    <property type="term" value="F:ABC-type oligopeptide transporter activity"/>
    <property type="evidence" value="ECO:0007669"/>
    <property type="project" value="TreeGrafter"/>
</dbReference>
<dbReference type="InterPro" id="IPR039421">
    <property type="entry name" value="Type_1_exporter"/>
</dbReference>
<comment type="subcellular location">
    <subcellularLocation>
        <location evidence="1">Cell membrane</location>
        <topology evidence="1">Multi-pass membrane protein</topology>
    </subcellularLocation>
</comment>
<organism evidence="8 9">
    <name type="scientific">Stackebrandtia nassauensis (strain DSM 44728 / CIP 108903 / NRRL B-16338 / NBRC 102104 / LLR-40K-21)</name>
    <dbReference type="NCBI Taxonomy" id="446470"/>
    <lineage>
        <taxon>Bacteria</taxon>
        <taxon>Bacillati</taxon>
        <taxon>Actinomycetota</taxon>
        <taxon>Actinomycetes</taxon>
        <taxon>Glycomycetales</taxon>
        <taxon>Glycomycetaceae</taxon>
        <taxon>Stackebrandtia</taxon>
    </lineage>
</organism>
<name>D3Q0P0_STANL</name>
<dbReference type="PANTHER" id="PTHR43394">
    <property type="entry name" value="ATP-DEPENDENT PERMEASE MDL1, MITOCHONDRIAL"/>
    <property type="match status" value="1"/>
</dbReference>
<dbReference type="eggNOG" id="COG1132">
    <property type="taxonomic scope" value="Bacteria"/>
</dbReference>
<evidence type="ECO:0000256" key="2">
    <source>
        <dbReference type="ARBA" id="ARBA00022692"/>
    </source>
</evidence>
<dbReference type="SUPFAM" id="SSF90123">
    <property type="entry name" value="ABC transporter transmembrane region"/>
    <property type="match status" value="1"/>
</dbReference>
<evidence type="ECO:0000256" key="3">
    <source>
        <dbReference type="ARBA" id="ARBA00022989"/>
    </source>
</evidence>
<dbReference type="InterPro" id="IPR003439">
    <property type="entry name" value="ABC_transporter-like_ATP-bd"/>
</dbReference>
<dbReference type="InterPro" id="IPR036640">
    <property type="entry name" value="ABC1_TM_sf"/>
</dbReference>
<feature type="domain" description="ABC transporter" evidence="6">
    <location>
        <begin position="263"/>
        <end position="565"/>
    </location>
</feature>
<protein>
    <submittedName>
        <fullName evidence="8">ABC transporter transmembrane region</fullName>
    </submittedName>
</protein>
<dbReference type="PROSITE" id="PS00211">
    <property type="entry name" value="ABC_TRANSPORTER_1"/>
    <property type="match status" value="1"/>
</dbReference>
<dbReference type="GO" id="GO:0005524">
    <property type="term" value="F:ATP binding"/>
    <property type="evidence" value="ECO:0007669"/>
    <property type="project" value="InterPro"/>
</dbReference>
<dbReference type="STRING" id="446470.Snas_2082"/>
<dbReference type="PROSITE" id="PS50929">
    <property type="entry name" value="ABC_TM1F"/>
    <property type="match status" value="1"/>
</dbReference>
<keyword evidence="4 5" id="KW-0472">Membrane</keyword>
<keyword evidence="2 5" id="KW-0812">Transmembrane</keyword>
<dbReference type="AlphaFoldDB" id="D3Q0P0"/>
<keyword evidence="3 5" id="KW-1133">Transmembrane helix</keyword>
<accession>D3Q0P0</accession>
<dbReference type="InterPro" id="IPR017871">
    <property type="entry name" value="ABC_transporter-like_CS"/>
</dbReference>
<feature type="transmembrane region" description="Helical" evidence="5">
    <location>
        <begin position="290"/>
        <end position="309"/>
    </location>
</feature>
<evidence type="ECO:0000259" key="6">
    <source>
        <dbReference type="PROSITE" id="PS50893"/>
    </source>
</evidence>
<evidence type="ECO:0000313" key="8">
    <source>
        <dbReference type="EMBL" id="ADD41776.1"/>
    </source>
</evidence>
<dbReference type="KEGG" id="sna:Snas_2082"/>
<dbReference type="Pfam" id="PF00664">
    <property type="entry name" value="ABC_membrane"/>
    <property type="match status" value="1"/>
</dbReference>
<feature type="transmembrane region" description="Helical" evidence="5">
    <location>
        <begin position="35"/>
        <end position="60"/>
    </location>
</feature>
<feature type="transmembrane region" description="Helical" evidence="5">
    <location>
        <begin position="251"/>
        <end position="278"/>
    </location>
</feature>
<dbReference type="GO" id="GO:0005886">
    <property type="term" value="C:plasma membrane"/>
    <property type="evidence" value="ECO:0007669"/>
    <property type="project" value="UniProtKB-SubCell"/>
</dbReference>
<dbReference type="GO" id="GO:0016887">
    <property type="term" value="F:ATP hydrolysis activity"/>
    <property type="evidence" value="ECO:0007669"/>
    <property type="project" value="InterPro"/>
</dbReference>
<evidence type="ECO:0000256" key="1">
    <source>
        <dbReference type="ARBA" id="ARBA00004651"/>
    </source>
</evidence>
<dbReference type="RefSeq" id="WP_013017347.1">
    <property type="nucleotide sequence ID" value="NC_013947.1"/>
</dbReference>
<dbReference type="CDD" id="cd07346">
    <property type="entry name" value="ABC_6TM_exporters"/>
    <property type="match status" value="1"/>
</dbReference>
<dbReference type="Gene3D" id="1.20.1560.10">
    <property type="entry name" value="ABC transporter type 1, transmembrane domain"/>
    <property type="match status" value="1"/>
</dbReference>
<dbReference type="Gene3D" id="3.40.50.300">
    <property type="entry name" value="P-loop containing nucleotide triphosphate hydrolases"/>
    <property type="match status" value="1"/>
</dbReference>
<sequence>MRLLKPLPMPDPGEPDARSAASYLLWILSKQWKTLVVAGMFGTGWMACIGALPGAIGYGIDQGVRTKDTTALLLWAGVIVTLAALMAVLGIIRHRLAVFNFLVGAYRTVQLTTRHATRVGAALPRRIATGEVVSVGSADPASIGMALDVLGRTTGSVVTFVAVAVILLTISVPLGLVILLGLPLQALVIGPLLKPLQRREHAYREQQGLLTSRANDIVAGLRVLRGIGGEELFAHRYTERSQEVRRFGMKVAAAGAVMKGLQMLLPGLLLVAVTWIGARAAVSGSITPGQLIAVFGYTTFLLMPMSTFLETARKYTTAHAAAKRIVAFLAVEPGVDDEGDKDAPRSFDVLEEPESGLRVESGKLTAVACADPEQAAVLGDRLGRYRDSDAHVDGLLLRDIRLDELRQLVLVSDNDSMFFEGKLRAGLDVAAGADDETVLRAVRTAVAGDAVDSVGGLDGHVDAEARNVSGGQRQRLRLVRALLTDAPVLVLVEPTSAVDAHTEALIAERLREHREGATTVVTTTSPLMLERADTVCFVDDGKVVATGSHRELMDGEPRYRAVVTRDDEDEGQERQ</sequence>
<dbReference type="Proteomes" id="UP000000844">
    <property type="component" value="Chromosome"/>
</dbReference>
<evidence type="ECO:0000313" key="9">
    <source>
        <dbReference type="Proteomes" id="UP000000844"/>
    </source>
</evidence>
<reference evidence="8 9" key="1">
    <citation type="journal article" date="2009" name="Stand. Genomic Sci.">
        <title>Complete genome sequence of Stackebrandtia nassauensis type strain (LLR-40K-21).</title>
        <authorList>
            <person name="Munk C."/>
            <person name="Lapidus A."/>
            <person name="Copeland A."/>
            <person name="Jando M."/>
            <person name="Mayilraj S."/>
            <person name="Glavina Del Rio T."/>
            <person name="Nolan M."/>
            <person name="Chen F."/>
            <person name="Lucas S."/>
            <person name="Tice H."/>
            <person name="Cheng J.F."/>
            <person name="Han C."/>
            <person name="Detter J.C."/>
            <person name="Bruce D."/>
            <person name="Goodwin L."/>
            <person name="Chain P."/>
            <person name="Pitluck S."/>
            <person name="Goker M."/>
            <person name="Ovchinikova G."/>
            <person name="Pati A."/>
            <person name="Ivanova N."/>
            <person name="Mavromatis K."/>
            <person name="Chen A."/>
            <person name="Palaniappan K."/>
            <person name="Land M."/>
            <person name="Hauser L."/>
            <person name="Chang Y.J."/>
            <person name="Jeffries C.D."/>
            <person name="Bristow J."/>
            <person name="Eisen J.A."/>
            <person name="Markowitz V."/>
            <person name="Hugenholtz P."/>
            <person name="Kyrpides N.C."/>
            <person name="Klenk H.P."/>
        </authorList>
    </citation>
    <scope>NUCLEOTIDE SEQUENCE [LARGE SCALE GENOMIC DNA]</scope>
    <source>
        <strain evidence="9">DSM 44728 / CIP 108903 / NRRL B-16338 / NBRC 102104 / LLR-40K-21</strain>
    </source>
</reference>
<dbReference type="PANTHER" id="PTHR43394:SF1">
    <property type="entry name" value="ATP-BINDING CASSETTE SUB-FAMILY B MEMBER 10, MITOCHONDRIAL"/>
    <property type="match status" value="1"/>
</dbReference>